<proteinExistence type="predicted"/>
<dbReference type="GO" id="GO:0032040">
    <property type="term" value="C:small-subunit processome"/>
    <property type="evidence" value="ECO:0007669"/>
    <property type="project" value="TreeGrafter"/>
</dbReference>
<dbReference type="Gene3D" id="2.130.10.10">
    <property type="entry name" value="YVTN repeat-like/Quinoprotein amine dehydrogenase"/>
    <property type="match status" value="3"/>
</dbReference>
<dbReference type="InterPro" id="IPR015943">
    <property type="entry name" value="WD40/YVTN_repeat-like_dom_sf"/>
</dbReference>
<dbReference type="GO" id="GO:0030686">
    <property type="term" value="C:90S preribosome"/>
    <property type="evidence" value="ECO:0007669"/>
    <property type="project" value="InterPro"/>
</dbReference>
<dbReference type="InterPro" id="IPR011047">
    <property type="entry name" value="Quinoprotein_ADH-like_sf"/>
</dbReference>
<dbReference type="Proteomes" id="UP001472866">
    <property type="component" value="Chromosome 01"/>
</dbReference>
<dbReference type="GO" id="GO:0000462">
    <property type="term" value="P:maturation of SSU-rRNA from tricistronic rRNA transcript (SSU-rRNA, 5.8S rRNA, LSU-rRNA)"/>
    <property type="evidence" value="ECO:0007669"/>
    <property type="project" value="InterPro"/>
</dbReference>
<dbReference type="InterPro" id="IPR046351">
    <property type="entry name" value="UTP4"/>
</dbReference>
<evidence type="ECO:0000313" key="1">
    <source>
        <dbReference type="EMBL" id="WZN58727.1"/>
    </source>
</evidence>
<dbReference type="PANTHER" id="PTHR44163:SF1">
    <property type="entry name" value="U3 SMALL NUCLEOLAR RNA-ASSOCIATED PROTEIN 4 HOMOLOG"/>
    <property type="match status" value="1"/>
</dbReference>
<organism evidence="1 2">
    <name type="scientific">Chloropicon roscoffensis</name>
    <dbReference type="NCBI Taxonomy" id="1461544"/>
    <lineage>
        <taxon>Eukaryota</taxon>
        <taxon>Viridiplantae</taxon>
        <taxon>Chlorophyta</taxon>
        <taxon>Chloropicophyceae</taxon>
        <taxon>Chloropicales</taxon>
        <taxon>Chloropicaceae</taxon>
        <taxon>Chloropicon</taxon>
    </lineage>
</organism>
<dbReference type="SMART" id="SM00320">
    <property type="entry name" value="WD40"/>
    <property type="match status" value="6"/>
</dbReference>
<protein>
    <submittedName>
        <fullName evidence="1">WD40 repeat domain-containing protein</fullName>
    </submittedName>
</protein>
<name>A0AAX4NYX4_9CHLO</name>
<dbReference type="EMBL" id="CP151501">
    <property type="protein sequence ID" value="WZN58727.1"/>
    <property type="molecule type" value="Genomic_DNA"/>
</dbReference>
<dbReference type="PANTHER" id="PTHR44163">
    <property type="entry name" value="U3 SMALL NUCLEOLAR RNA-ASSOCIATED PROTEIN 4 HOMOLOG"/>
    <property type="match status" value="1"/>
</dbReference>
<keyword evidence="2" id="KW-1185">Reference proteome</keyword>
<dbReference type="InterPro" id="IPR001680">
    <property type="entry name" value="WD40_rpt"/>
</dbReference>
<dbReference type="AlphaFoldDB" id="A0AAX4NYX4"/>
<reference evidence="1 2" key="1">
    <citation type="submission" date="2024-03" db="EMBL/GenBank/DDBJ databases">
        <title>Complete genome sequence of the green alga Chloropicon roscoffensis RCC1871.</title>
        <authorList>
            <person name="Lemieux C."/>
            <person name="Pombert J.-F."/>
            <person name="Otis C."/>
            <person name="Turmel M."/>
        </authorList>
    </citation>
    <scope>NUCLEOTIDE SEQUENCE [LARGE SCALE GENOMIC DNA]</scope>
    <source>
        <strain evidence="1 2">RCC1871</strain>
    </source>
</reference>
<evidence type="ECO:0000313" key="2">
    <source>
        <dbReference type="Proteomes" id="UP001472866"/>
    </source>
</evidence>
<sequence>MIALHRSRCVDWRPKPIVCFATTTTTTTVRGDRDEKNKVESTSAGVDPAGEEVTLLAAARASGRVEVWKKTQRVDSVVKVHGERRGAAASWLKVKDVPGIKSVVCKSLAWVRPRGGQLKLVGGTLEGSLVEIDLAEKRPKKISADAPGCGIWAVDASDLPEGEEVAGCTSLVACACDDGALRVFGTKAGEQDFRLVQTYPRAKCRLLSVAFHGRTSVVVGGSDGHLSHWDLRGRKERFAINGKFQRNLDVSIWSVGVLEGGDIVSGDSSGSVRIWDGKFGSLLKNFSLHKRDVLSVVCHKNKIFSAGVDGQVNLLTCEGKAGGAQQWGFKGKKRPHSHDVLALALAKGTLFSGGNDTRLVSYDAQSFLERHPHNLQAYGEVPHIQTAKKKGSDSAAFMLCQQLDAVEVWQIQTIDQDSASRAKLAKGREGQPLESNSDPKLLAVLSSGSNIHSSALSPDGTLVVYSNMSSLHLYSLSHQNEGKVGVTKAASAKRQLQNLQFTPNGKFVVGTNHASECCVLEANTLKEVHVFDTAAASLSQPLADRSDELLCVSPNSDYAAVTSHRRVILVLNLAKRSLHGVIKVEGAVSTLCFERETNMLLAGTVGQQVLFYDLETCSRHEEFAGHGQQVAKRLNFISGSIKNVSCRGGKKDRFVMLNTVRGLCFVNFGKPTKELGVREGGGHQNRKRSRSGHGLQLAAREGQNPRILPLEDPCLFACFLGEASALIVECPWLKALRDVPKPLQRKVYGMA</sequence>
<dbReference type="GO" id="GO:0034455">
    <property type="term" value="C:t-UTP complex"/>
    <property type="evidence" value="ECO:0007669"/>
    <property type="project" value="TreeGrafter"/>
</dbReference>
<dbReference type="GO" id="GO:0003723">
    <property type="term" value="F:RNA binding"/>
    <property type="evidence" value="ECO:0007669"/>
    <property type="project" value="TreeGrafter"/>
</dbReference>
<gene>
    <name evidence="1" type="ORF">HKI87_01g02510</name>
</gene>
<accession>A0AAX4NYX4</accession>
<dbReference type="SUPFAM" id="SSF50998">
    <property type="entry name" value="Quinoprotein alcohol dehydrogenase-like"/>
    <property type="match status" value="1"/>
</dbReference>
<dbReference type="SUPFAM" id="SSF101898">
    <property type="entry name" value="NHL repeat"/>
    <property type="match status" value="1"/>
</dbReference>